<dbReference type="PROSITE" id="PS50817">
    <property type="entry name" value="INTEIN_N_TER"/>
    <property type="match status" value="1"/>
</dbReference>
<evidence type="ECO:0000259" key="3">
    <source>
        <dbReference type="PROSITE" id="PS50819"/>
    </source>
</evidence>
<reference evidence="4" key="1">
    <citation type="journal article" date="2021" name="Proc. Natl. Acad. Sci. U.S.A.">
        <title>A Catalog of Tens of Thousands of Viruses from Human Metagenomes Reveals Hidden Associations with Chronic Diseases.</title>
        <authorList>
            <person name="Tisza M.J."/>
            <person name="Buck C.B."/>
        </authorList>
    </citation>
    <scope>NUCLEOTIDE SEQUENCE</scope>
    <source>
        <strain evidence="4">CtQU013</strain>
    </source>
</reference>
<dbReference type="GO" id="GO:0004519">
    <property type="term" value="F:endonuclease activity"/>
    <property type="evidence" value="ECO:0007669"/>
    <property type="project" value="InterPro"/>
</dbReference>
<dbReference type="SMART" id="SM00306">
    <property type="entry name" value="HintN"/>
    <property type="match status" value="1"/>
</dbReference>
<feature type="domain" description="DOD-type homing endonuclease" evidence="3">
    <location>
        <begin position="247"/>
        <end position="377"/>
    </location>
</feature>
<dbReference type="Gene3D" id="3.10.28.10">
    <property type="entry name" value="Homing endonucleases"/>
    <property type="match status" value="1"/>
</dbReference>
<dbReference type="Pfam" id="PF14528">
    <property type="entry name" value="LAGLIDADG_3"/>
    <property type="match status" value="1"/>
</dbReference>
<sequence length="912" mass="102124">MKKPDYVAIAKEYMSGVLDGSVPACPFVKQAVQRQLNDLRRWGPEGGDYYFDEKEASRPCWFIENLTHTKGELAGRPIHLEPWQVFLLTTLFGWKSKAGNRRFRSAYVEVPRGNGKALALDTEIPTPDGFKLMRDLKVGDLVYGTDGKACHVIAATDVMRGRPCYEVEFSTGEVIVADAKHEWVTDSRYDRDRLKGRNNKHIGPKPSVKTTEEIAASVFCRGEHNHRIEVAAPVDGVCHELPIPPYLLGLWLGDGATNSSRFTCSDKDVEIIERIKALGYPVHKVKGSCAWSISTGLKDRDSKTNSFQVQLRRLGVLGNKHIPNAYMNAPFSDRLELLQGLMDTDGFISKGQGQCEFVQKKREIALGVYTLAASLGMRPTIHAKRAFCNGKDCGIVYRVMFHAYREIPVFKLKRKLERLRERPVKRGLQDYRQIVRCDPVQSVPVRCIEVDSPDHCYLVTRGFIRTHNSTLLSGIGLFCLCADHEPGAEVYSFATTREQAKIVFGDAQTMARGNRALQEAYGLEVTAHALYVPATNSTFQAKSAEGSTLDGLNTHLAIIDELHAHKKRDVFDVVETSLGKRRNSLMVSITTAGVDRTGICYEQRTLVTKILSGSLQDESYFGIIYTLDPDDDWKSDKALAKANPNWGVSVRPEVIRALQAKAIATPSAENNFKTKHLDVWCNADVGWMDMKAWDACADESLDESDFDGEPCWLGLDLASTSDMTAKVKIFQRKIDGASHYYLFGDYWLPRTAIERGVNSQYQGWEYLGDLHVCEGPVTDFAEIRDSILEDCGRYSVQSVAYDPFQAVQLSKELSDGGVPMVLCKQTVANLSDPMKQFQALVLDHRLHFNGDPVLTWMVSNVVCHVDVKENIYPRKDAPENKIDGVVAGIMALSRALLNDEHRTMDLNEFLKL</sequence>
<organism evidence="4">
    <name type="scientific">Siphoviridae sp. ctQU013</name>
    <dbReference type="NCBI Taxonomy" id="2826329"/>
    <lineage>
        <taxon>Viruses</taxon>
        <taxon>Duplodnaviria</taxon>
        <taxon>Heunggongvirae</taxon>
        <taxon>Uroviricota</taxon>
        <taxon>Caudoviricetes</taxon>
    </lineage>
</organism>
<dbReference type="PROSITE" id="PS50819">
    <property type="entry name" value="INTEIN_ENDONUCLEASE"/>
    <property type="match status" value="1"/>
</dbReference>
<dbReference type="PANTHER" id="PTHR41287">
    <property type="match status" value="1"/>
</dbReference>
<name>A0A8S5NMW4_9CAUD</name>
<dbReference type="InterPro" id="IPR004860">
    <property type="entry name" value="LAGLIDADG_dom"/>
</dbReference>
<dbReference type="InterPro" id="IPR036844">
    <property type="entry name" value="Hint_dom_sf"/>
</dbReference>
<dbReference type="InterPro" id="IPR004042">
    <property type="entry name" value="Intein_endonuc_central"/>
</dbReference>
<evidence type="ECO:0000313" key="4">
    <source>
        <dbReference type="EMBL" id="DAD95610.1"/>
    </source>
</evidence>
<evidence type="ECO:0000256" key="2">
    <source>
        <dbReference type="ARBA" id="ARBA00023000"/>
    </source>
</evidence>
<keyword evidence="2" id="KW-0651">Protein splicing</keyword>
<dbReference type="InterPro" id="IPR006141">
    <property type="entry name" value="Intein_N"/>
</dbReference>
<dbReference type="SUPFAM" id="SSF55608">
    <property type="entry name" value="Homing endonucleases"/>
    <property type="match status" value="2"/>
</dbReference>
<dbReference type="InterPro" id="IPR046462">
    <property type="entry name" value="TerL_nuclease"/>
</dbReference>
<dbReference type="InterPro" id="IPR005021">
    <property type="entry name" value="Terminase_largesu-like"/>
</dbReference>
<dbReference type="EMBL" id="BK015198">
    <property type="protein sequence ID" value="DAD95610.1"/>
    <property type="molecule type" value="Genomic_DNA"/>
</dbReference>
<dbReference type="GO" id="GO:0016539">
    <property type="term" value="P:intein-mediated protein splicing"/>
    <property type="evidence" value="ECO:0007669"/>
    <property type="project" value="InterPro"/>
</dbReference>
<dbReference type="Pfam" id="PF20441">
    <property type="entry name" value="TerL_nuclease"/>
    <property type="match status" value="1"/>
</dbReference>
<dbReference type="InterPro" id="IPR003587">
    <property type="entry name" value="Hint_dom_N"/>
</dbReference>
<keyword evidence="1" id="KW-0068">Autocatalytic cleavage</keyword>
<dbReference type="InterPro" id="IPR046461">
    <property type="entry name" value="TerL_ATPase"/>
</dbReference>
<accession>A0A8S5NMW4</accession>
<dbReference type="Pfam" id="PF03354">
    <property type="entry name" value="TerL_ATPase"/>
    <property type="match status" value="2"/>
</dbReference>
<dbReference type="PANTHER" id="PTHR41287:SF1">
    <property type="entry name" value="PROTEIN YMFN"/>
    <property type="match status" value="1"/>
</dbReference>
<dbReference type="InterPro" id="IPR027417">
    <property type="entry name" value="P-loop_NTPase"/>
</dbReference>
<protein>
    <submittedName>
        <fullName evidence="4">Large Terminase</fullName>
    </submittedName>
</protein>
<dbReference type="SUPFAM" id="SSF51294">
    <property type="entry name" value="Hedgehog/intein (Hint) domain"/>
    <property type="match status" value="1"/>
</dbReference>
<dbReference type="Gene3D" id="3.40.50.300">
    <property type="entry name" value="P-loop containing nucleotide triphosphate hydrolases"/>
    <property type="match status" value="1"/>
</dbReference>
<evidence type="ECO:0000256" key="1">
    <source>
        <dbReference type="ARBA" id="ARBA00022813"/>
    </source>
</evidence>
<dbReference type="InterPro" id="IPR027434">
    <property type="entry name" value="Homing_endonucl"/>
</dbReference>
<proteinExistence type="predicted"/>